<feature type="domain" description="DUF1758" evidence="1">
    <location>
        <begin position="166"/>
        <end position="316"/>
    </location>
</feature>
<sequence length="529" mass="60065">MSEAEKLKVNPEPIEKNRRIRGSLRTNVTKLIKKIDEELASANPNSDSLQESLTILIEREQKLGNLDDIIIFQSPDAEIETEMENSLEYSEQIIKYKSRVNRYLSESVQVEGLCYSHSVVPPESKNNKKEIASETNVSFLFPGNPSKDIPKQTIYYQTLRAKIVNNNCEYNVRIICDSASERSYICESIAERAGLKTVGKEKLKIFTFASNEASVSKLKRKRITLKNCNSDLVITFEALATKTICASKISSPSSRMVELLQNEGFELSDSGASSGRVDILIGNDYLSAVLTGRAHRLNNCLMLYESVFGWTLSGRDEFNERTVGKESAGLFIRSSDESEENLSEGIRAMWEIENLGICDSEKSESDKQVIERFEKNLNFVDNRYETGLLWKRDPGDLSDNFDLARRQFNKVRKELKNDTFVKEQLMEVIKYQKEHNIIQECGENEKGYFMPFRAVVRKDKLSTQVRMVFNCSSCTKGNLSLNDCLDQGPNLNPSVLDIILVFRKFKIGFCGDIEKAFLMIGIAEDDKSS</sequence>
<evidence type="ECO:0000313" key="3">
    <source>
        <dbReference type="Proteomes" id="UP001054837"/>
    </source>
</evidence>
<keyword evidence="3" id="KW-1185">Reference proteome</keyword>
<dbReference type="EMBL" id="BPLQ01002377">
    <property type="protein sequence ID" value="GIX92214.1"/>
    <property type="molecule type" value="Genomic_DNA"/>
</dbReference>
<dbReference type="InterPro" id="IPR021109">
    <property type="entry name" value="Peptidase_aspartic_dom_sf"/>
</dbReference>
<dbReference type="SUPFAM" id="SSF56672">
    <property type="entry name" value="DNA/RNA polymerases"/>
    <property type="match status" value="1"/>
</dbReference>
<dbReference type="Proteomes" id="UP001054837">
    <property type="component" value="Unassembled WGS sequence"/>
</dbReference>
<dbReference type="InterPro" id="IPR008737">
    <property type="entry name" value="DUF1758"/>
</dbReference>
<reference evidence="2 3" key="1">
    <citation type="submission" date="2021-06" db="EMBL/GenBank/DDBJ databases">
        <title>Caerostris darwini draft genome.</title>
        <authorList>
            <person name="Kono N."/>
            <person name="Arakawa K."/>
        </authorList>
    </citation>
    <scope>NUCLEOTIDE SEQUENCE [LARGE SCALE GENOMIC DNA]</scope>
</reference>
<keyword evidence="2" id="KW-0808">Transferase</keyword>
<dbReference type="GO" id="GO:0003964">
    <property type="term" value="F:RNA-directed DNA polymerase activity"/>
    <property type="evidence" value="ECO:0007669"/>
    <property type="project" value="UniProtKB-KW"/>
</dbReference>
<comment type="caution">
    <text evidence="2">The sequence shown here is derived from an EMBL/GenBank/DDBJ whole genome shotgun (WGS) entry which is preliminary data.</text>
</comment>
<dbReference type="PANTHER" id="PTHR47331">
    <property type="entry name" value="PHD-TYPE DOMAIN-CONTAINING PROTEIN"/>
    <property type="match status" value="1"/>
</dbReference>
<protein>
    <submittedName>
        <fullName evidence="2">Reverse transcriptase</fullName>
    </submittedName>
</protein>
<dbReference type="Pfam" id="PF05585">
    <property type="entry name" value="DUF1758"/>
    <property type="match status" value="1"/>
</dbReference>
<keyword evidence="2" id="KW-0695">RNA-directed DNA polymerase</keyword>
<name>A0AAV4P5B0_9ARAC</name>
<proteinExistence type="predicted"/>
<dbReference type="AlphaFoldDB" id="A0AAV4P5B0"/>
<keyword evidence="2" id="KW-0548">Nucleotidyltransferase</keyword>
<gene>
    <name evidence="2" type="primary">AVEN_270609_1</name>
    <name evidence="2" type="ORF">CDAR_262181</name>
</gene>
<dbReference type="Gene3D" id="2.40.70.10">
    <property type="entry name" value="Acid Proteases"/>
    <property type="match status" value="1"/>
</dbReference>
<organism evidence="2 3">
    <name type="scientific">Caerostris darwini</name>
    <dbReference type="NCBI Taxonomy" id="1538125"/>
    <lineage>
        <taxon>Eukaryota</taxon>
        <taxon>Metazoa</taxon>
        <taxon>Ecdysozoa</taxon>
        <taxon>Arthropoda</taxon>
        <taxon>Chelicerata</taxon>
        <taxon>Arachnida</taxon>
        <taxon>Araneae</taxon>
        <taxon>Araneomorphae</taxon>
        <taxon>Entelegynae</taxon>
        <taxon>Araneoidea</taxon>
        <taxon>Araneidae</taxon>
        <taxon>Caerostris</taxon>
    </lineage>
</organism>
<evidence type="ECO:0000259" key="1">
    <source>
        <dbReference type="Pfam" id="PF05585"/>
    </source>
</evidence>
<dbReference type="PANTHER" id="PTHR47331:SF1">
    <property type="entry name" value="GAG-LIKE PROTEIN"/>
    <property type="match status" value="1"/>
</dbReference>
<evidence type="ECO:0000313" key="2">
    <source>
        <dbReference type="EMBL" id="GIX92214.1"/>
    </source>
</evidence>
<accession>A0AAV4P5B0</accession>
<dbReference type="InterPro" id="IPR043502">
    <property type="entry name" value="DNA/RNA_pol_sf"/>
</dbReference>